<accession>A0A7S7NXK8</accession>
<evidence type="ECO:0000256" key="3">
    <source>
        <dbReference type="ARBA" id="ARBA00022695"/>
    </source>
</evidence>
<keyword evidence="9" id="KW-1185">Reference proteome</keyword>
<feature type="domain" description="Polymerase/histidinol phosphatase N-terminal" evidence="7">
    <location>
        <begin position="4"/>
        <end position="71"/>
    </location>
</feature>
<dbReference type="EMBL" id="CP063849">
    <property type="protein sequence ID" value="QOY91666.1"/>
    <property type="molecule type" value="Genomic_DNA"/>
</dbReference>
<dbReference type="InterPro" id="IPR004805">
    <property type="entry name" value="DnaE2/DnaE/PolC"/>
</dbReference>
<dbReference type="SMART" id="SM00481">
    <property type="entry name" value="POLIIIAc"/>
    <property type="match status" value="1"/>
</dbReference>
<dbReference type="InterPro" id="IPR040982">
    <property type="entry name" value="DNA_pol3_finger"/>
</dbReference>
<name>A0A7S7NXK8_PALFE</name>
<evidence type="ECO:0000256" key="1">
    <source>
        <dbReference type="ARBA" id="ARBA00012417"/>
    </source>
</evidence>
<dbReference type="EC" id="2.7.7.7" evidence="1"/>
<dbReference type="Pfam" id="PF07733">
    <property type="entry name" value="DNA_pol3_alpha"/>
    <property type="match status" value="1"/>
</dbReference>
<dbReference type="Pfam" id="PF02811">
    <property type="entry name" value="PHP"/>
    <property type="match status" value="1"/>
</dbReference>
<dbReference type="RefSeq" id="WP_194453320.1">
    <property type="nucleotide sequence ID" value="NZ_CP063849.1"/>
</dbReference>
<dbReference type="GO" id="GO:0003887">
    <property type="term" value="F:DNA-directed DNA polymerase activity"/>
    <property type="evidence" value="ECO:0007669"/>
    <property type="project" value="UniProtKB-KW"/>
</dbReference>
<evidence type="ECO:0000256" key="2">
    <source>
        <dbReference type="ARBA" id="ARBA00022679"/>
    </source>
</evidence>
<dbReference type="KEGG" id="pfer:IRI77_17490"/>
<dbReference type="Pfam" id="PF14579">
    <property type="entry name" value="HHH_6"/>
    <property type="match status" value="1"/>
</dbReference>
<dbReference type="InterPro" id="IPR004013">
    <property type="entry name" value="PHP_dom"/>
</dbReference>
<keyword evidence="3" id="KW-0548">Nucleotidyltransferase</keyword>
<organism evidence="8 9">
    <name type="scientific">Paludibaculum fermentans</name>
    <dbReference type="NCBI Taxonomy" id="1473598"/>
    <lineage>
        <taxon>Bacteria</taxon>
        <taxon>Pseudomonadati</taxon>
        <taxon>Acidobacteriota</taxon>
        <taxon>Terriglobia</taxon>
        <taxon>Bryobacterales</taxon>
        <taxon>Bryobacteraceae</taxon>
        <taxon>Paludibaculum</taxon>
    </lineage>
</organism>
<dbReference type="PANTHER" id="PTHR32294">
    <property type="entry name" value="DNA POLYMERASE III SUBUNIT ALPHA"/>
    <property type="match status" value="1"/>
</dbReference>
<dbReference type="InterPro" id="IPR003141">
    <property type="entry name" value="Pol/His_phosphatase_N"/>
</dbReference>
<dbReference type="InterPro" id="IPR029460">
    <property type="entry name" value="DNAPol_HHH"/>
</dbReference>
<dbReference type="SUPFAM" id="SSF89550">
    <property type="entry name" value="PHP domain-like"/>
    <property type="match status" value="1"/>
</dbReference>
<dbReference type="NCBIfam" id="TIGR00594">
    <property type="entry name" value="polc"/>
    <property type="match status" value="1"/>
</dbReference>
<dbReference type="InterPro" id="IPR041931">
    <property type="entry name" value="DNA_pol3_alpha_thumb_dom"/>
</dbReference>
<dbReference type="Gene3D" id="1.10.10.1600">
    <property type="entry name" value="Bacterial DNA polymerase III alpha subunit, thumb domain"/>
    <property type="match status" value="1"/>
</dbReference>
<evidence type="ECO:0000256" key="4">
    <source>
        <dbReference type="ARBA" id="ARBA00022705"/>
    </source>
</evidence>
<keyword evidence="5" id="KW-0239">DNA-directed DNA polymerase</keyword>
<dbReference type="Pfam" id="PF17657">
    <property type="entry name" value="DNA_pol3_finger"/>
    <property type="match status" value="1"/>
</dbReference>
<gene>
    <name evidence="8" type="ORF">IRI77_17490</name>
</gene>
<proteinExistence type="predicted"/>
<dbReference type="GO" id="GO:0008408">
    <property type="term" value="F:3'-5' exonuclease activity"/>
    <property type="evidence" value="ECO:0007669"/>
    <property type="project" value="InterPro"/>
</dbReference>
<evidence type="ECO:0000259" key="7">
    <source>
        <dbReference type="SMART" id="SM00481"/>
    </source>
</evidence>
<dbReference type="Gene3D" id="3.20.20.140">
    <property type="entry name" value="Metal-dependent hydrolases"/>
    <property type="match status" value="1"/>
</dbReference>
<dbReference type="CDD" id="cd04485">
    <property type="entry name" value="DnaE_OBF"/>
    <property type="match status" value="1"/>
</dbReference>
<sequence length="1024" mass="115243">MPYAALHCHSFYSMLDSTLPPELIAEAAHASGMSAVAITDRDTVAGAVLFYKKARALGLHAVIGSEVTLPDKSALVLLVENQRGYSNLCQLLTAGVNPETLGQFQEGLICLAGPRSAPAQALRGNRPVEPSLRQLLDIYGRNLALEISPHNEDDLRIARLFSDLSRKNRIALTTSVDVHYANPDERLRYDILQSMRTLTLLNQRHAEKLPPGRHHWHTEEDITRFFGALPQAIENTVRIAERCRFDFELGDIRFPKFPCDQPVALLRSKLEQGLLRRYGAEPEAKVHERLQREMAIIEEVGYAEYFLVFADIVEWCATKNIATLARGSAAGSLVCYLLGISNVCPFRFGLCFERFLNRERMQFAKLADIDLDLPWDRRDEVIQYVFERYGREHVAMIGAVHTFQGRSAVADIAKVYGIPEREVRRFTAHLPWHSGDTAEAARQTPECRDLPLDQEPYKTVLAMAGSFDGIPRHFSMHPCGLVISGDRITERIPLFESAKGLMTTHYAMDDVEELGLLKLDLLGQAGLTVLHDTLVNLEENGQPKPDLERLDWTDGETWEAIATGKARGVFHIESPAMTNLLVMTNCRDIDCLTAVESIIRPGAANEGKKRAYARRHQGLEPVTYAHPSLENLLHDTYGLMAFEEHILLVANGFAGMPWGRADLLRRALVKNKDRERIESLGREFREAAQALGRTAEETERVWELLHDFAGYMFNKAHSAAYAVEAFTGAWLKTRYPVEFLAAVLSSRRGFYSPLLYVMEALRNGAKFLLPDLHVSDPHRFLVKDNTIRLPIDQVRGLGSAALDRITGRRPFEDIGDFFRAVKPSRAEWLSLLKAGALDVFQEPRGRIFWRLQRLEASSQVERKPMIEPDLPESFDATPESRARWEHETLGFPVSIHPLDYFAPGLNWDRFQSSSELAAHQHSLYGKEVRAAGLVVADRHHPTENGTMKFLTLADWTGFVEVSLFAQVYRNYGHLTVQPVVAVEATMDPFDNRKGFALNGQRVLRPETVQARIVAGVPGRRPNGS</sequence>
<evidence type="ECO:0000313" key="9">
    <source>
        <dbReference type="Proteomes" id="UP000593892"/>
    </source>
</evidence>
<evidence type="ECO:0000256" key="6">
    <source>
        <dbReference type="ARBA" id="ARBA00049244"/>
    </source>
</evidence>
<keyword evidence="2" id="KW-0808">Transferase</keyword>
<protein>
    <recommendedName>
        <fullName evidence="1">DNA-directed DNA polymerase</fullName>
        <ecNumber evidence="1">2.7.7.7</ecNumber>
    </recommendedName>
</protein>
<dbReference type="Proteomes" id="UP000593892">
    <property type="component" value="Chromosome"/>
</dbReference>
<reference evidence="8 9" key="1">
    <citation type="submission" date="2020-10" db="EMBL/GenBank/DDBJ databases">
        <title>Complete genome sequence of Paludibaculum fermentans P105T, a facultatively anaerobic acidobacterium capable of dissimilatory Fe(III) reduction.</title>
        <authorList>
            <person name="Dedysh S.N."/>
            <person name="Beletsky A.V."/>
            <person name="Kulichevskaya I.S."/>
            <person name="Mardanov A.V."/>
            <person name="Ravin N.V."/>
        </authorList>
    </citation>
    <scope>NUCLEOTIDE SEQUENCE [LARGE SCALE GENOMIC DNA]</scope>
    <source>
        <strain evidence="8 9">P105</strain>
    </source>
</reference>
<dbReference type="AlphaFoldDB" id="A0A7S7NXK8"/>
<comment type="catalytic activity">
    <reaction evidence="6">
        <text>DNA(n) + a 2'-deoxyribonucleoside 5'-triphosphate = DNA(n+1) + diphosphate</text>
        <dbReference type="Rhea" id="RHEA:22508"/>
        <dbReference type="Rhea" id="RHEA-COMP:17339"/>
        <dbReference type="Rhea" id="RHEA-COMP:17340"/>
        <dbReference type="ChEBI" id="CHEBI:33019"/>
        <dbReference type="ChEBI" id="CHEBI:61560"/>
        <dbReference type="ChEBI" id="CHEBI:173112"/>
        <dbReference type="EC" id="2.7.7.7"/>
    </reaction>
</comment>
<dbReference type="InterPro" id="IPR011708">
    <property type="entry name" value="DNA_pol3_alpha_NTPase_dom"/>
</dbReference>
<evidence type="ECO:0000256" key="5">
    <source>
        <dbReference type="ARBA" id="ARBA00022932"/>
    </source>
</evidence>
<dbReference type="InterPro" id="IPR016195">
    <property type="entry name" value="Pol/histidinol_Pase-like"/>
</dbReference>
<keyword evidence="4" id="KW-0235">DNA replication</keyword>
<dbReference type="GO" id="GO:0006260">
    <property type="term" value="P:DNA replication"/>
    <property type="evidence" value="ECO:0007669"/>
    <property type="project" value="UniProtKB-KW"/>
</dbReference>
<evidence type="ECO:0000313" key="8">
    <source>
        <dbReference type="EMBL" id="QOY91666.1"/>
    </source>
</evidence>
<dbReference type="Gene3D" id="1.10.150.870">
    <property type="match status" value="1"/>
</dbReference>